<dbReference type="AlphaFoldDB" id="A0A5C0ARQ6"/>
<dbReference type="RefSeq" id="WP_148812168.1">
    <property type="nucleotide sequence ID" value="NZ_CP043046.1"/>
</dbReference>
<evidence type="ECO:0008006" key="3">
    <source>
        <dbReference type="Google" id="ProtNLM"/>
    </source>
</evidence>
<gene>
    <name evidence="1" type="ORF">FXN63_01480</name>
</gene>
<evidence type="ECO:0000313" key="1">
    <source>
        <dbReference type="EMBL" id="QEI04655.1"/>
    </source>
</evidence>
<reference evidence="1 2" key="1">
    <citation type="submission" date="2019-08" db="EMBL/GenBank/DDBJ databases">
        <title>Amphibian skin-associated Pigmentiphaga: genome sequence and occurrence across geography and hosts.</title>
        <authorList>
            <person name="Bletz M.C."/>
            <person name="Bunk B."/>
            <person name="Sproeer C."/>
            <person name="Biwer P."/>
            <person name="Reiter S."/>
            <person name="Rabemananjara F.C.E."/>
            <person name="Schulz S."/>
            <person name="Overmann J."/>
            <person name="Vences M."/>
        </authorList>
    </citation>
    <scope>NUCLEOTIDE SEQUENCE [LARGE SCALE GENOMIC DNA]</scope>
    <source>
        <strain evidence="1 2">Mada1488</strain>
    </source>
</reference>
<accession>A0A5C0ARQ6</accession>
<dbReference type="EMBL" id="CP043046">
    <property type="protein sequence ID" value="QEI04655.1"/>
    <property type="molecule type" value="Genomic_DNA"/>
</dbReference>
<evidence type="ECO:0000313" key="2">
    <source>
        <dbReference type="Proteomes" id="UP000325161"/>
    </source>
</evidence>
<keyword evidence="2" id="KW-1185">Reference proteome</keyword>
<proteinExistence type="predicted"/>
<dbReference type="SUPFAM" id="SSF51120">
    <property type="entry name" value="beta-Roll"/>
    <property type="match status" value="1"/>
</dbReference>
<organism evidence="1 2">
    <name type="scientific">Pigmentiphaga aceris</name>
    <dbReference type="NCBI Taxonomy" id="1940612"/>
    <lineage>
        <taxon>Bacteria</taxon>
        <taxon>Pseudomonadati</taxon>
        <taxon>Pseudomonadota</taxon>
        <taxon>Betaproteobacteria</taxon>
        <taxon>Burkholderiales</taxon>
        <taxon>Alcaligenaceae</taxon>
        <taxon>Pigmentiphaga</taxon>
    </lineage>
</organism>
<dbReference type="Proteomes" id="UP000325161">
    <property type="component" value="Chromosome"/>
</dbReference>
<protein>
    <recommendedName>
        <fullName evidence="3">Calcium-binding protein</fullName>
    </recommendedName>
</protein>
<dbReference type="KEGG" id="pacr:FXN63_01480"/>
<dbReference type="InterPro" id="IPR011049">
    <property type="entry name" value="Serralysin-like_metalloprot_C"/>
</dbReference>
<name>A0A5C0ARQ6_9BURK</name>
<sequence>MFGEQVAALGAGASRIDTLSNLPIVDMLEYNVSNALLFTPEILAGLFSVAAPASVRLSNGMYAAGAQVNVVAANLDKLSSALGGLRGLNIDRDVSVESIALLTTARAEQGLVHAIYVVPDGMSAAQIEAVSQGMAGTTRPGVSSLWISSTTSADIIAAVLSAPGIGRVNVTVATFGMTDNAQLAAIGLHGASVDSFNTPPPLVLGDAAITDAAAEGLLVLVDRMARGNYTQFSTVQVDATNASPAELALLVTYAQAVQQITGTLVLDATVTDSQLAALLNKAAIAADVQLDVGGMSVAQLTAVKAGLAKVDTIAPINVTGMSTAQLTALADLAPTLGTVSGLSLSFPSGLDVAVLSTLLSKTATGSVSVVGTGASAAELGALAVNLDKIAATGLTGTLLLTKDLSASAITALLGASATAMATINVDATGMSVAQLEAVSDGAARVNSLTNQPDIVLADGTLTDTTLVSLLAMGTEGSLRVNAQGATASQLAIVANAASKLVTDGITGTFTLGASLSAGQLTVLLGDKTSAAATVQADGTGMTSAQLAALYGDRVKLTSLANIPTLMLGDTEMSETLIAWLVSLAPADSLRADTTGASIDKIHVLAGDHGEKIQGDGLTGTLNLTAALKYELFFPFFVSKVAEAANVQVDATGMSMEQLIYISLNRAKIDGVVGVDVSMASFQSDLNFYRYLAPLVAASNDGSVKMDLNGAYWYALQANVLPNMSKFADGGLTGTFTVPGVATIDELRTLLTPKLASDAVVTVQIGTTSDQLLTDLVPLTSKIASITNLQLNLATTTLDNTTLNAVLSKATAAKVWVSGASADKIELVLSKLSHIGAFQDALHLSAEQFNTLDVSLLGTKLVSSPGLSVTGDARNDTIDLAGTTGMIRVDGGAGADTIIGGNGSDRVFIASKADTRADSFSAASTTAQGNIDVITLGNNDSLRFSTEAGVFGPGVIAGRVTSVENRTVGTVNSFDEMYAALNIQGGLQGGANLNEFIRVTVGGGSLAGSYLILNDDTPSVGIDDTIISVTFNGTSAMDLNYFGS</sequence>